<accession>A0A2P5DYH2</accession>
<comment type="caution">
    <text evidence="2">The sequence shown here is derived from an EMBL/GenBank/DDBJ whole genome shotgun (WGS) entry which is preliminary data.</text>
</comment>
<feature type="non-terminal residue" evidence="2">
    <location>
        <position position="1"/>
    </location>
</feature>
<reference evidence="3" key="1">
    <citation type="submission" date="2016-06" db="EMBL/GenBank/DDBJ databases">
        <title>Parallel loss of symbiosis genes in relatives of nitrogen-fixing non-legume Parasponia.</title>
        <authorList>
            <person name="Van Velzen R."/>
            <person name="Holmer R."/>
            <person name="Bu F."/>
            <person name="Rutten L."/>
            <person name="Van Zeijl A."/>
            <person name="Liu W."/>
            <person name="Santuari L."/>
            <person name="Cao Q."/>
            <person name="Sharma T."/>
            <person name="Shen D."/>
            <person name="Roswanjaya Y."/>
            <person name="Wardhani T."/>
            <person name="Kalhor M.S."/>
            <person name="Jansen J."/>
            <person name="Van den Hoogen J."/>
            <person name="Gungor B."/>
            <person name="Hartog M."/>
            <person name="Hontelez J."/>
            <person name="Verver J."/>
            <person name="Yang W.-C."/>
            <person name="Schijlen E."/>
            <person name="Repin R."/>
            <person name="Schilthuizen M."/>
            <person name="Schranz E."/>
            <person name="Heidstra R."/>
            <person name="Miyata K."/>
            <person name="Fedorova E."/>
            <person name="Kohlen W."/>
            <person name="Bisseling T."/>
            <person name="Smit S."/>
            <person name="Geurts R."/>
        </authorList>
    </citation>
    <scope>NUCLEOTIDE SEQUENCE [LARGE SCALE GENOMIC DNA]</scope>
    <source>
        <strain evidence="3">cv. WU1-14</strain>
    </source>
</reference>
<evidence type="ECO:0000313" key="2">
    <source>
        <dbReference type="EMBL" id="PON78320.1"/>
    </source>
</evidence>
<protein>
    <submittedName>
        <fullName evidence="2">Uncharacterized protein</fullName>
    </submittedName>
</protein>
<keyword evidence="1" id="KW-1133">Transmembrane helix</keyword>
<dbReference type="EMBL" id="JXTB01000009">
    <property type="protein sequence ID" value="PON78320.1"/>
    <property type="molecule type" value="Genomic_DNA"/>
</dbReference>
<evidence type="ECO:0000256" key="1">
    <source>
        <dbReference type="SAM" id="Phobius"/>
    </source>
</evidence>
<keyword evidence="3" id="KW-1185">Reference proteome</keyword>
<organism evidence="2 3">
    <name type="scientific">Parasponia andersonii</name>
    <name type="common">Sponia andersonii</name>
    <dbReference type="NCBI Taxonomy" id="3476"/>
    <lineage>
        <taxon>Eukaryota</taxon>
        <taxon>Viridiplantae</taxon>
        <taxon>Streptophyta</taxon>
        <taxon>Embryophyta</taxon>
        <taxon>Tracheophyta</taxon>
        <taxon>Spermatophyta</taxon>
        <taxon>Magnoliopsida</taxon>
        <taxon>eudicotyledons</taxon>
        <taxon>Gunneridae</taxon>
        <taxon>Pentapetalae</taxon>
        <taxon>rosids</taxon>
        <taxon>fabids</taxon>
        <taxon>Rosales</taxon>
        <taxon>Cannabaceae</taxon>
        <taxon>Parasponia</taxon>
    </lineage>
</organism>
<feature type="transmembrane region" description="Helical" evidence="1">
    <location>
        <begin position="73"/>
        <end position="97"/>
    </location>
</feature>
<sequence length="108" mass="12201">SFTNFLSKKKKKKASLNIFASAPHIRISPSLSYALPYLCPPIFYIQSSFAASSWVFSAVRAHHWVLSTATAHLWVFSATAAPLWVLTSIVSFIWVWVEERLRIYGLGL</sequence>
<keyword evidence="1" id="KW-0472">Membrane</keyword>
<name>A0A2P5DYH2_PARAD</name>
<evidence type="ECO:0000313" key="3">
    <source>
        <dbReference type="Proteomes" id="UP000237105"/>
    </source>
</evidence>
<dbReference type="AlphaFoldDB" id="A0A2P5DYH2"/>
<dbReference type="Proteomes" id="UP000237105">
    <property type="component" value="Unassembled WGS sequence"/>
</dbReference>
<proteinExistence type="predicted"/>
<keyword evidence="1" id="KW-0812">Transmembrane</keyword>
<gene>
    <name evidence="2" type="ORF">PanWU01x14_019580</name>
</gene>
<feature type="transmembrane region" description="Helical" evidence="1">
    <location>
        <begin position="44"/>
        <end position="61"/>
    </location>
</feature>